<feature type="region of interest" description="Disordered" evidence="1">
    <location>
        <begin position="120"/>
        <end position="150"/>
    </location>
</feature>
<sequence length="205" mass="23593">MLYDVIVSRAVGVAKIMLPSWMARGLFLKIFTLGKELYPTIFCDAMKLLKNMGGGMDNVFLWWHLCNSVHPEKHYIQQLVIKILSITPHNAGCERIFSIIGWLIKGEHIRETFSNSSFFDDNDVESDYDDDEDNDQNEDENDDANNGTVNNTNLEISRWVNITDKELQELLQMEVNVVIDIPLLLPVDHDSQEFNMEEVLDKVLT</sequence>
<dbReference type="OrthoDB" id="2356949at2759"/>
<dbReference type="Proteomes" id="UP000684084">
    <property type="component" value="Unassembled WGS sequence"/>
</dbReference>
<name>A0A915YMY2_9GLOM</name>
<protein>
    <recommendedName>
        <fullName evidence="4">HAT C-terminal dimerisation domain-containing protein</fullName>
    </recommendedName>
</protein>
<evidence type="ECO:0000256" key="1">
    <source>
        <dbReference type="SAM" id="MobiDB-lite"/>
    </source>
</evidence>
<dbReference type="EMBL" id="CAGKOT010000001">
    <property type="protein sequence ID" value="CAB5294008.1"/>
    <property type="molecule type" value="Genomic_DNA"/>
</dbReference>
<dbReference type="VEuPathDB" id="FungiDB:RhiirFUN_015236"/>
<dbReference type="AlphaFoldDB" id="A0A915YMY2"/>
<comment type="caution">
    <text evidence="2">The sequence shown here is derived from an EMBL/GenBank/DDBJ whole genome shotgun (WGS) entry which is preliminary data.</text>
</comment>
<organism evidence="2 3">
    <name type="scientific">Rhizophagus irregularis</name>
    <dbReference type="NCBI Taxonomy" id="588596"/>
    <lineage>
        <taxon>Eukaryota</taxon>
        <taxon>Fungi</taxon>
        <taxon>Fungi incertae sedis</taxon>
        <taxon>Mucoromycota</taxon>
        <taxon>Glomeromycotina</taxon>
        <taxon>Glomeromycetes</taxon>
        <taxon>Glomerales</taxon>
        <taxon>Glomeraceae</taxon>
        <taxon>Rhizophagus</taxon>
    </lineage>
</organism>
<accession>A0A915YMY2</accession>
<evidence type="ECO:0008006" key="4">
    <source>
        <dbReference type="Google" id="ProtNLM"/>
    </source>
</evidence>
<evidence type="ECO:0000313" key="2">
    <source>
        <dbReference type="EMBL" id="CAB5294008.1"/>
    </source>
</evidence>
<gene>
    <name evidence="2" type="ORF">CHRIB12_LOCUS314</name>
</gene>
<reference evidence="2" key="1">
    <citation type="submission" date="2020-05" db="EMBL/GenBank/DDBJ databases">
        <authorList>
            <person name="Rincon C."/>
            <person name="Sanders R I."/>
            <person name="Robbins C."/>
            <person name="Chaturvedi A."/>
        </authorList>
    </citation>
    <scope>NUCLEOTIDE SEQUENCE</scope>
    <source>
        <strain evidence="2">CHB12</strain>
    </source>
</reference>
<proteinExistence type="predicted"/>
<evidence type="ECO:0000313" key="3">
    <source>
        <dbReference type="Proteomes" id="UP000684084"/>
    </source>
</evidence>
<feature type="compositionally biased region" description="Acidic residues" evidence="1">
    <location>
        <begin position="120"/>
        <end position="143"/>
    </location>
</feature>